<sequence length="274" mass="30175">MYKLIALDMDGTLLNSQKQISPRTKQVITRAREQGIRVVLASGRPIDGIRSKLEELDIRSEDDFVLHYNGSIVENVATGEVIYQQILTGKDAKTVARLAKKMGVNTHAFSQVHGLITPKNSKFTEVEAEINGVTITEMDFELLEDDHPIIKTMIVAEPELLDKTIANLPPQMREQYTVVQSAAYFLEFLNTASNKGVGVKAIADHIGIPAEQVICMGDAENDHHMLKYAGLGIAMANAMEETKKIADYITLSNDEDGVAAAIEKFALNKETCEA</sequence>
<dbReference type="CDD" id="cd07516">
    <property type="entry name" value="HAD_Pase"/>
    <property type="match status" value="1"/>
</dbReference>
<dbReference type="PANTHER" id="PTHR10000:SF8">
    <property type="entry name" value="HAD SUPERFAMILY HYDROLASE-LIKE, TYPE 3"/>
    <property type="match status" value="1"/>
</dbReference>
<dbReference type="Proteomes" id="UP000694232">
    <property type="component" value="Chromosome 1"/>
</dbReference>
<dbReference type="SFLD" id="SFLDG01144">
    <property type="entry name" value="C2.B.4:_PGP_Like"/>
    <property type="match status" value="1"/>
</dbReference>
<dbReference type="InterPro" id="IPR036412">
    <property type="entry name" value="HAD-like_sf"/>
</dbReference>
<dbReference type="SFLD" id="SFLDG01140">
    <property type="entry name" value="C2.B:_Phosphomannomutase_and_P"/>
    <property type="match status" value="1"/>
</dbReference>
<protein>
    <submittedName>
        <fullName evidence="1">Sugar-phosphatase</fullName>
        <ecNumber evidence="1">3.1.3.23</ecNumber>
    </submittedName>
</protein>
<dbReference type="GO" id="GO:0005829">
    <property type="term" value="C:cytosol"/>
    <property type="evidence" value="ECO:0007669"/>
    <property type="project" value="TreeGrafter"/>
</dbReference>
<dbReference type="GO" id="GO:0000287">
    <property type="term" value="F:magnesium ion binding"/>
    <property type="evidence" value="ECO:0007669"/>
    <property type="project" value="UniProtKB-ARBA"/>
</dbReference>
<dbReference type="Gene3D" id="3.30.1240.10">
    <property type="match status" value="1"/>
</dbReference>
<dbReference type="KEGG" id="vos:KNV97_11290"/>
<dbReference type="GO" id="GO:0050308">
    <property type="term" value="F:sugar-phosphatase activity"/>
    <property type="evidence" value="ECO:0007669"/>
    <property type="project" value="UniProtKB-EC"/>
</dbReference>
<keyword evidence="1" id="KW-0378">Hydrolase</keyword>
<dbReference type="EMBL" id="CP076643">
    <property type="protein sequence ID" value="QXO18805.1"/>
    <property type="molecule type" value="Genomic_DNA"/>
</dbReference>
<dbReference type="EC" id="3.1.3.23" evidence="1"/>
<dbReference type="InterPro" id="IPR023214">
    <property type="entry name" value="HAD_sf"/>
</dbReference>
<proteinExistence type="predicted"/>
<dbReference type="PROSITE" id="PS01228">
    <property type="entry name" value="COF_1"/>
    <property type="match status" value="1"/>
</dbReference>
<dbReference type="NCBIfam" id="TIGR00099">
    <property type="entry name" value="Cof-subfamily"/>
    <property type="match status" value="1"/>
</dbReference>
<reference evidence="1" key="1">
    <citation type="submission" date="2021-06" db="EMBL/GenBank/DDBJ databases">
        <title>Vibrio nov. sp., novel gut bacterium isolated from Yellow Sea oyster.</title>
        <authorList>
            <person name="Muhammad N."/>
            <person name="Nguyen T.H."/>
            <person name="Lee Y.-J."/>
            <person name="Ko J."/>
            <person name="Kim S.-G."/>
        </authorList>
    </citation>
    <scope>NUCLEOTIDE SEQUENCE</scope>
    <source>
        <strain evidence="1">OG9-811</strain>
    </source>
</reference>
<dbReference type="Pfam" id="PF08282">
    <property type="entry name" value="Hydrolase_3"/>
    <property type="match status" value="1"/>
</dbReference>
<dbReference type="NCBIfam" id="NF007806">
    <property type="entry name" value="PRK10513.1"/>
    <property type="match status" value="1"/>
</dbReference>
<dbReference type="InterPro" id="IPR000150">
    <property type="entry name" value="Cof"/>
</dbReference>
<evidence type="ECO:0000313" key="2">
    <source>
        <dbReference type="Proteomes" id="UP000694232"/>
    </source>
</evidence>
<accession>A0A975UBP4</accession>
<dbReference type="RefSeq" id="WP_136486594.1">
    <property type="nucleotide sequence ID" value="NZ_CP076643.1"/>
</dbReference>
<dbReference type="SFLD" id="SFLDS00003">
    <property type="entry name" value="Haloacid_Dehalogenase"/>
    <property type="match status" value="1"/>
</dbReference>
<keyword evidence="2" id="KW-1185">Reference proteome</keyword>
<dbReference type="PROSITE" id="PS01229">
    <property type="entry name" value="COF_2"/>
    <property type="match status" value="1"/>
</dbReference>
<dbReference type="SUPFAM" id="SSF56784">
    <property type="entry name" value="HAD-like"/>
    <property type="match status" value="1"/>
</dbReference>
<dbReference type="Gene3D" id="3.40.50.1000">
    <property type="entry name" value="HAD superfamily/HAD-like"/>
    <property type="match status" value="1"/>
</dbReference>
<dbReference type="InterPro" id="IPR006379">
    <property type="entry name" value="HAD-SF_hydro_IIB"/>
</dbReference>
<dbReference type="NCBIfam" id="TIGR01484">
    <property type="entry name" value="HAD-SF-IIB"/>
    <property type="match status" value="1"/>
</dbReference>
<gene>
    <name evidence="1" type="primary">yidA</name>
    <name evidence="1" type="ORF">KNV97_11290</name>
</gene>
<name>A0A975UBP4_9VIBR</name>
<organism evidence="1 2">
    <name type="scientific">Vibrio ostreae</name>
    <dbReference type="NCBI Taxonomy" id="2841925"/>
    <lineage>
        <taxon>Bacteria</taxon>
        <taxon>Pseudomonadati</taxon>
        <taxon>Pseudomonadota</taxon>
        <taxon>Gammaproteobacteria</taxon>
        <taxon>Vibrionales</taxon>
        <taxon>Vibrionaceae</taxon>
        <taxon>Vibrio</taxon>
    </lineage>
</organism>
<evidence type="ECO:0000313" key="1">
    <source>
        <dbReference type="EMBL" id="QXO18805.1"/>
    </source>
</evidence>
<dbReference type="PANTHER" id="PTHR10000">
    <property type="entry name" value="PHOSPHOSERINE PHOSPHATASE"/>
    <property type="match status" value="1"/>
</dbReference>
<dbReference type="AlphaFoldDB" id="A0A975UBP4"/>